<dbReference type="InterPro" id="IPR019761">
    <property type="entry name" value="DNA-dir_RNA_pol-M_15_CS"/>
</dbReference>
<dbReference type="STRING" id="36166.T1GDB8"/>
<keyword evidence="2" id="KW-0479">Metal-binding</keyword>
<evidence type="ECO:0000256" key="3">
    <source>
        <dbReference type="ARBA" id="ARBA00022833"/>
    </source>
</evidence>
<dbReference type="PROSITE" id="PS01030">
    <property type="entry name" value="RNA_POL_M_15KD"/>
    <property type="match status" value="1"/>
</dbReference>
<organism evidence="5 6">
    <name type="scientific">Megaselia scalaris</name>
    <name type="common">Humpbacked fly</name>
    <name type="synonym">Phora scalaris</name>
    <dbReference type="NCBI Taxonomy" id="36166"/>
    <lineage>
        <taxon>Eukaryota</taxon>
        <taxon>Metazoa</taxon>
        <taxon>Ecdysozoa</taxon>
        <taxon>Arthropoda</taxon>
        <taxon>Hexapoda</taxon>
        <taxon>Insecta</taxon>
        <taxon>Pterygota</taxon>
        <taxon>Neoptera</taxon>
        <taxon>Endopterygota</taxon>
        <taxon>Diptera</taxon>
        <taxon>Brachycera</taxon>
        <taxon>Muscomorpha</taxon>
        <taxon>Platypezoidea</taxon>
        <taxon>Phoridae</taxon>
        <taxon>Megaseliini</taxon>
        <taxon>Megaselia</taxon>
    </lineage>
</organism>
<dbReference type="EMBL" id="CAQQ02393883">
    <property type="status" value="NOT_ANNOTATED_CDS"/>
    <property type="molecule type" value="Genomic_DNA"/>
</dbReference>
<name>T1GDB8_MEGSC</name>
<evidence type="ECO:0000256" key="1">
    <source>
        <dbReference type="ARBA" id="ARBA00008925"/>
    </source>
</evidence>
<reference evidence="6" key="1">
    <citation type="submission" date="2013-02" db="EMBL/GenBank/DDBJ databases">
        <authorList>
            <person name="Hughes D."/>
        </authorList>
    </citation>
    <scope>NUCLEOTIDE SEQUENCE</scope>
    <source>
        <strain>Durham</strain>
        <strain evidence="6">NC isolate 2 -- Noor lab</strain>
    </source>
</reference>
<evidence type="ECO:0000256" key="2">
    <source>
        <dbReference type="ARBA" id="ARBA00022723"/>
    </source>
</evidence>
<keyword evidence="3" id="KW-0862">Zinc</keyword>
<reference evidence="5" key="2">
    <citation type="submission" date="2015-06" db="UniProtKB">
        <authorList>
            <consortium name="EnsemblMetazoa"/>
        </authorList>
    </citation>
    <scope>IDENTIFICATION</scope>
</reference>
<dbReference type="GO" id="GO:0046872">
    <property type="term" value="F:metal ion binding"/>
    <property type="evidence" value="ECO:0007669"/>
    <property type="project" value="UniProtKB-KW"/>
</dbReference>
<keyword evidence="6" id="KW-1185">Reference proteome</keyword>
<dbReference type="OMA" id="MATEYTI"/>
<comment type="similarity">
    <text evidence="1">Belongs to the archaeal RpoM/eukaryotic RPA12/RPB9/RPC11 RNA polymerase family.</text>
</comment>
<sequence length="119" mass="12990">MTTFTTTPGFCPDCGSILPTLRISGNVICYNCKKNFLPEIFGSMATEYTIHFNTYDAGKAKLKAEKDEVADGPGSKENVPSVVTTKCLTRHFNSDPLMKGKLFFSPVSSASIHKESENS</sequence>
<dbReference type="Proteomes" id="UP000015102">
    <property type="component" value="Unassembled WGS sequence"/>
</dbReference>
<accession>T1GDB8</accession>
<proteinExistence type="inferred from homology"/>
<dbReference type="EnsemblMetazoa" id="MESCA001302-RA">
    <property type="protein sequence ID" value="MESCA001302-PA"/>
    <property type="gene ID" value="MESCA001302"/>
</dbReference>
<dbReference type="AlphaFoldDB" id="T1GDB8"/>
<protein>
    <submittedName>
        <fullName evidence="5">Uncharacterized protein</fullName>
    </submittedName>
</protein>
<evidence type="ECO:0000313" key="6">
    <source>
        <dbReference type="Proteomes" id="UP000015102"/>
    </source>
</evidence>
<evidence type="ECO:0000313" key="5">
    <source>
        <dbReference type="EnsemblMetazoa" id="MESCA001302-PA"/>
    </source>
</evidence>
<evidence type="ECO:0000256" key="4">
    <source>
        <dbReference type="ARBA" id="ARBA00023163"/>
    </source>
</evidence>
<keyword evidence="4" id="KW-0804">Transcription</keyword>
<dbReference type="HOGENOM" id="CLU_093932_1_2_1"/>